<proteinExistence type="predicted"/>
<organism evidence="1 2">
    <name type="scientific">Arthrobacter phage Altadena</name>
    <dbReference type="NCBI Taxonomy" id="3059064"/>
    <lineage>
        <taxon>Viruses</taxon>
        <taxon>Duplodnaviria</taxon>
        <taxon>Heunggongvirae</taxon>
        <taxon>Uroviricota</taxon>
        <taxon>Caudoviricetes</taxon>
        <taxon>Berryhillviridae</taxon>
        <taxon>Altadenavirus</taxon>
        <taxon>Altadenavirus altadena</taxon>
    </lineage>
</organism>
<dbReference type="Pfam" id="PF24596">
    <property type="entry name" value="DUF7620"/>
    <property type="match status" value="1"/>
</dbReference>
<dbReference type="InterPro" id="IPR056037">
    <property type="entry name" value="DUF7620"/>
</dbReference>
<gene>
    <name evidence="1" type="primary">25</name>
    <name evidence="1" type="ORF">SEA_ALTADENA_25</name>
</gene>
<protein>
    <submittedName>
        <fullName evidence="1">Uncharacterized protein</fullName>
    </submittedName>
</protein>
<evidence type="ECO:0000313" key="1">
    <source>
        <dbReference type="EMBL" id="WNO25847.1"/>
    </source>
</evidence>
<reference evidence="1 2" key="1">
    <citation type="submission" date="2023-08" db="EMBL/GenBank/DDBJ databases">
        <authorList>
            <person name="Beyer A.R."/>
            <person name="Cuttino I."/>
            <person name="Clifton D.R."/>
            <person name="Poitier J.S."/>
            <person name="White J."/>
            <person name="Ko C."/>
            <person name="Russell D.A."/>
            <person name="Jacobs-Sera D."/>
            <person name="Hatfull G.F."/>
        </authorList>
    </citation>
    <scope>NUCLEOTIDE SEQUENCE [LARGE SCALE GENOMIC DNA]</scope>
</reference>
<accession>A0AA96KIE5</accession>
<dbReference type="Proteomes" id="UP001304441">
    <property type="component" value="Segment"/>
</dbReference>
<evidence type="ECO:0000313" key="2">
    <source>
        <dbReference type="Proteomes" id="UP001304441"/>
    </source>
</evidence>
<name>A0AA96KIE5_9CAUD</name>
<keyword evidence="2" id="KW-1185">Reference proteome</keyword>
<sequence>MKRKLFGWTRFRLSSEEAEDTVAARERANRIAEAADKFQQEAPAVGERQRQLRRENHFGRRLDTLYKEA</sequence>
<dbReference type="EMBL" id="OR521058">
    <property type="protein sequence ID" value="WNO25847.1"/>
    <property type="molecule type" value="Genomic_DNA"/>
</dbReference>